<accession>A0ACB9RJC4</accession>
<comment type="caution">
    <text evidence="1">The sequence shown here is derived from an EMBL/GenBank/DDBJ whole genome shotgun (WGS) entry which is preliminary data.</text>
</comment>
<proteinExistence type="predicted"/>
<gene>
    <name evidence="1" type="ORF">MLD38_016231</name>
</gene>
<evidence type="ECO:0000313" key="1">
    <source>
        <dbReference type="EMBL" id="KAI4378800.1"/>
    </source>
</evidence>
<sequence length="517" mass="57073">MELEKKMCCKDGHILLLPFMAHGHLIPFLALARRLASRSASLGLDLGITVAATPLNVCYLRSTMDPTSSVDSLVDLLNLPFSPCDHGLPPAAENTENLPLDSIIRLFHSSASLRPHVESFLSEVVSQGTPPDRICIIADVFLGWSAEVAWKFGATGLGFSTGGSYGTLAYVSLWLHLPHRQTNEDEFYVPGFPNHYRFHRSQLHRFMRAADGEDPWAKFFQGQIKLSMGFHGWLCNSAEEIEPLGFDLLRKYLRLPVWGIGPLLPSAFLSLEQGSGSAGGKHAGKQPGLPAERCLEWLSSHQADSVLYISFGSQNTITQQEMMELARGLEASGKPFLWVIRPPVGFNARHEFQSEWLPEGFEERATASSLGLLVRNWGPQLEILSHESTGAFLSHCGWNSTVESLSQGVPIIGWSMAAEQAYNTKMLVEEMGVCVELARGVGSGEVDAEKVRRVVDEVMDQEGKGREMRRRAKEVGWQIRAAVTVGKKGEKDGSSVLALDQVLKLVVQEQKWAHNNC</sequence>
<keyword evidence="2" id="KW-1185">Reference proteome</keyword>
<evidence type="ECO:0000313" key="2">
    <source>
        <dbReference type="Proteomes" id="UP001057402"/>
    </source>
</evidence>
<name>A0ACB9RJC4_9MYRT</name>
<protein>
    <submittedName>
        <fullName evidence="1">Uncharacterized protein</fullName>
    </submittedName>
</protein>
<dbReference type="Proteomes" id="UP001057402">
    <property type="component" value="Chromosome 4"/>
</dbReference>
<organism evidence="1 2">
    <name type="scientific">Melastoma candidum</name>
    <dbReference type="NCBI Taxonomy" id="119954"/>
    <lineage>
        <taxon>Eukaryota</taxon>
        <taxon>Viridiplantae</taxon>
        <taxon>Streptophyta</taxon>
        <taxon>Embryophyta</taxon>
        <taxon>Tracheophyta</taxon>
        <taxon>Spermatophyta</taxon>
        <taxon>Magnoliopsida</taxon>
        <taxon>eudicotyledons</taxon>
        <taxon>Gunneridae</taxon>
        <taxon>Pentapetalae</taxon>
        <taxon>rosids</taxon>
        <taxon>malvids</taxon>
        <taxon>Myrtales</taxon>
        <taxon>Melastomataceae</taxon>
        <taxon>Melastomatoideae</taxon>
        <taxon>Melastomateae</taxon>
        <taxon>Melastoma</taxon>
    </lineage>
</organism>
<dbReference type="EMBL" id="CM042883">
    <property type="protein sequence ID" value="KAI4378800.1"/>
    <property type="molecule type" value="Genomic_DNA"/>
</dbReference>
<reference evidence="2" key="1">
    <citation type="journal article" date="2023" name="Front. Plant Sci.">
        <title>Chromosomal-level genome assembly of Melastoma candidum provides insights into trichome evolution.</title>
        <authorList>
            <person name="Zhong Y."/>
            <person name="Wu W."/>
            <person name="Sun C."/>
            <person name="Zou P."/>
            <person name="Liu Y."/>
            <person name="Dai S."/>
            <person name="Zhou R."/>
        </authorList>
    </citation>
    <scope>NUCLEOTIDE SEQUENCE [LARGE SCALE GENOMIC DNA]</scope>
</reference>